<evidence type="ECO:0000313" key="2">
    <source>
        <dbReference type="Proteomes" id="UP000521943"/>
    </source>
</evidence>
<dbReference type="Proteomes" id="UP000521943">
    <property type="component" value="Unassembled WGS sequence"/>
</dbReference>
<proteinExistence type="predicted"/>
<reference evidence="1 2" key="1">
    <citation type="submission" date="2020-07" db="EMBL/GenBank/DDBJ databases">
        <title>Comparative genomics of pyrophilous fungi reveals a link between fire events and developmental genes.</title>
        <authorList>
            <consortium name="DOE Joint Genome Institute"/>
            <person name="Steindorff A.S."/>
            <person name="Carver A."/>
            <person name="Calhoun S."/>
            <person name="Stillman K."/>
            <person name="Liu H."/>
            <person name="Lipzen A."/>
            <person name="Pangilinan J."/>
            <person name="Labutti K."/>
            <person name="Bruns T.D."/>
            <person name="Grigoriev I.V."/>
        </authorList>
    </citation>
    <scope>NUCLEOTIDE SEQUENCE [LARGE SCALE GENOMIC DNA]</scope>
    <source>
        <strain evidence="1 2">CBS 144469</strain>
    </source>
</reference>
<keyword evidence="2" id="KW-1185">Reference proteome</keyword>
<dbReference type="OrthoDB" id="3063269at2759"/>
<protein>
    <submittedName>
        <fullName evidence="1">Uncharacterized protein</fullName>
    </submittedName>
</protein>
<organism evidence="1 2">
    <name type="scientific">Ephemerocybe angulata</name>
    <dbReference type="NCBI Taxonomy" id="980116"/>
    <lineage>
        <taxon>Eukaryota</taxon>
        <taxon>Fungi</taxon>
        <taxon>Dikarya</taxon>
        <taxon>Basidiomycota</taxon>
        <taxon>Agaricomycotina</taxon>
        <taxon>Agaricomycetes</taxon>
        <taxon>Agaricomycetidae</taxon>
        <taxon>Agaricales</taxon>
        <taxon>Agaricineae</taxon>
        <taxon>Psathyrellaceae</taxon>
        <taxon>Ephemerocybe</taxon>
    </lineage>
</organism>
<gene>
    <name evidence="1" type="ORF">DFP72DRAFT_909462</name>
</gene>
<dbReference type="EMBL" id="JACGCI010000054">
    <property type="protein sequence ID" value="KAF6750858.1"/>
    <property type="molecule type" value="Genomic_DNA"/>
</dbReference>
<evidence type="ECO:0000313" key="1">
    <source>
        <dbReference type="EMBL" id="KAF6750858.1"/>
    </source>
</evidence>
<name>A0A8H6M0G7_9AGAR</name>
<feature type="non-terminal residue" evidence="1">
    <location>
        <position position="80"/>
    </location>
</feature>
<dbReference type="AlphaFoldDB" id="A0A8H6M0G7"/>
<sequence>MIRPSTIYDLFKKISDQALPLLGRSEEYASPDWMISHRSSCPPPPSSPRPTGQYVPRLCRELVYVWPHTQVFFFHAVAGL</sequence>
<accession>A0A8H6M0G7</accession>
<comment type="caution">
    <text evidence="1">The sequence shown here is derived from an EMBL/GenBank/DDBJ whole genome shotgun (WGS) entry which is preliminary data.</text>
</comment>